<evidence type="ECO:0000259" key="10">
    <source>
        <dbReference type="PROSITE" id="PS50109"/>
    </source>
</evidence>
<dbReference type="InterPro" id="IPR055558">
    <property type="entry name" value="DUF7134"/>
</dbReference>
<protein>
    <recommendedName>
        <fullName evidence="2">histidine kinase</fullName>
        <ecNumber evidence="2">2.7.13.3</ecNumber>
    </recommendedName>
</protein>
<keyword evidence="3" id="KW-0597">Phosphoprotein</keyword>
<dbReference type="InterPro" id="IPR003594">
    <property type="entry name" value="HATPase_dom"/>
</dbReference>
<comment type="catalytic activity">
    <reaction evidence="1">
        <text>ATP + protein L-histidine = ADP + protein N-phospho-L-histidine.</text>
        <dbReference type="EC" id="2.7.13.3"/>
    </reaction>
</comment>
<evidence type="ECO:0000256" key="2">
    <source>
        <dbReference type="ARBA" id="ARBA00012438"/>
    </source>
</evidence>
<keyword evidence="4" id="KW-0808">Transferase</keyword>
<dbReference type="Proteomes" id="UP001551482">
    <property type="component" value="Unassembled WGS sequence"/>
</dbReference>
<evidence type="ECO:0000256" key="7">
    <source>
        <dbReference type="ARBA" id="ARBA00022840"/>
    </source>
</evidence>
<name>A0ABV3DHS2_9ACTN</name>
<evidence type="ECO:0000256" key="8">
    <source>
        <dbReference type="ARBA" id="ARBA00023012"/>
    </source>
</evidence>
<dbReference type="Pfam" id="PF23539">
    <property type="entry name" value="DUF7134"/>
    <property type="match status" value="1"/>
</dbReference>
<gene>
    <name evidence="11" type="ORF">AB0C36_17480</name>
</gene>
<keyword evidence="6 11" id="KW-0418">Kinase</keyword>
<keyword evidence="5" id="KW-0547">Nucleotide-binding</keyword>
<dbReference type="RefSeq" id="WP_358354930.1">
    <property type="nucleotide sequence ID" value="NZ_JBEZFP010000040.1"/>
</dbReference>
<keyword evidence="12" id="KW-1185">Reference proteome</keyword>
<dbReference type="Pfam" id="PF02518">
    <property type="entry name" value="HATPase_c"/>
    <property type="match status" value="1"/>
</dbReference>
<dbReference type="InterPro" id="IPR036890">
    <property type="entry name" value="HATPase_C_sf"/>
</dbReference>
<dbReference type="Gene3D" id="1.20.5.1930">
    <property type="match status" value="1"/>
</dbReference>
<dbReference type="CDD" id="cd16917">
    <property type="entry name" value="HATPase_UhpB-NarQ-NarX-like"/>
    <property type="match status" value="1"/>
</dbReference>
<keyword evidence="8" id="KW-0902">Two-component regulatory system</keyword>
<accession>A0ABV3DHS2</accession>
<feature type="region of interest" description="Disordered" evidence="9">
    <location>
        <begin position="445"/>
        <end position="470"/>
    </location>
</feature>
<evidence type="ECO:0000313" key="12">
    <source>
        <dbReference type="Proteomes" id="UP001551482"/>
    </source>
</evidence>
<organism evidence="11 12">
    <name type="scientific">Streptodolium elevatio</name>
    <dbReference type="NCBI Taxonomy" id="3157996"/>
    <lineage>
        <taxon>Bacteria</taxon>
        <taxon>Bacillati</taxon>
        <taxon>Actinomycetota</taxon>
        <taxon>Actinomycetes</taxon>
        <taxon>Kitasatosporales</taxon>
        <taxon>Streptomycetaceae</taxon>
        <taxon>Streptodolium</taxon>
    </lineage>
</organism>
<dbReference type="GO" id="GO:0016301">
    <property type="term" value="F:kinase activity"/>
    <property type="evidence" value="ECO:0007669"/>
    <property type="project" value="UniProtKB-KW"/>
</dbReference>
<reference evidence="11 12" key="1">
    <citation type="submission" date="2024-06" db="EMBL/GenBank/DDBJ databases">
        <title>The Natural Products Discovery Center: Release of the First 8490 Sequenced Strains for Exploring Actinobacteria Biosynthetic Diversity.</title>
        <authorList>
            <person name="Kalkreuter E."/>
            <person name="Kautsar S.A."/>
            <person name="Yang D."/>
            <person name="Bader C.D."/>
            <person name="Teijaro C.N."/>
            <person name="Fluegel L."/>
            <person name="Davis C.M."/>
            <person name="Simpson J.R."/>
            <person name="Lauterbach L."/>
            <person name="Steele A.D."/>
            <person name="Gui C."/>
            <person name="Meng S."/>
            <person name="Li G."/>
            <person name="Viehrig K."/>
            <person name="Ye F."/>
            <person name="Su P."/>
            <person name="Kiefer A.F."/>
            <person name="Nichols A."/>
            <person name="Cepeda A.J."/>
            <person name="Yan W."/>
            <person name="Fan B."/>
            <person name="Jiang Y."/>
            <person name="Adhikari A."/>
            <person name="Zheng C.-J."/>
            <person name="Schuster L."/>
            <person name="Cowan T.M."/>
            <person name="Smanski M.J."/>
            <person name="Chevrette M.G."/>
            <person name="De Carvalho L.P.S."/>
            <person name="Shen B."/>
        </authorList>
    </citation>
    <scope>NUCLEOTIDE SEQUENCE [LARGE SCALE GENOMIC DNA]</scope>
    <source>
        <strain evidence="11 12">NPDC048946</strain>
    </source>
</reference>
<dbReference type="PROSITE" id="PS50109">
    <property type="entry name" value="HIS_KIN"/>
    <property type="match status" value="1"/>
</dbReference>
<dbReference type="InterPro" id="IPR011712">
    <property type="entry name" value="Sig_transdc_His_kin_sub3_dim/P"/>
</dbReference>
<evidence type="ECO:0000256" key="9">
    <source>
        <dbReference type="SAM" id="MobiDB-lite"/>
    </source>
</evidence>
<dbReference type="Pfam" id="PF07730">
    <property type="entry name" value="HisKA_3"/>
    <property type="match status" value="1"/>
</dbReference>
<dbReference type="EC" id="2.7.13.3" evidence="2"/>
<dbReference type="InterPro" id="IPR050482">
    <property type="entry name" value="Sensor_HK_TwoCompSys"/>
</dbReference>
<dbReference type="SMART" id="SM00387">
    <property type="entry name" value="HATPase_c"/>
    <property type="match status" value="1"/>
</dbReference>
<evidence type="ECO:0000256" key="1">
    <source>
        <dbReference type="ARBA" id="ARBA00000085"/>
    </source>
</evidence>
<dbReference type="EMBL" id="JBEZFP010000040">
    <property type="protein sequence ID" value="MEU8135300.1"/>
    <property type="molecule type" value="Genomic_DNA"/>
</dbReference>
<comment type="caution">
    <text evidence="11">The sequence shown here is derived from an EMBL/GenBank/DDBJ whole genome shotgun (WGS) entry which is preliminary data.</text>
</comment>
<evidence type="ECO:0000256" key="3">
    <source>
        <dbReference type="ARBA" id="ARBA00022553"/>
    </source>
</evidence>
<dbReference type="PANTHER" id="PTHR24421:SF10">
    <property type="entry name" value="NITRATE_NITRITE SENSOR PROTEIN NARQ"/>
    <property type="match status" value="1"/>
</dbReference>
<sequence length="470" mass="49472">MPGAASPSASVAAHAPGPVITPVLPGRASAAVSEHTPTSLPRRPGGPWVERLRVLRERPWAFDALLTAFTICAVIGGALAQPKEHAQVIGHPNAFNLALGVVTCLPLLIRRRHPLVVLALTELGQLAYLAADGREGSILIPTLIAMYTVASREGLRRSLWIASAVAVGHTVIRLTVLGTAFLRPENYLSAVWLYLPVAVGEAVRAKRAYWAEVQARLARADREREEEARRRVTAERMRIARELHDVVAHSIAMINIQAGVAAHVIDQDSGQAKQALVHIKEASRDALAELRTTLGVLRQDGDSDTPTEPTPGAEGIGALVASFRTAGLPVLLQVTGEQRALPAPVGLALYRIVQESLTNAVKHAGPGAEATVRISYQAYSVRLEVADNGFGVAAEQTGDAAADATGHGTGHGVLGMRERATAVGGTLGVGPRGGERGFLVTAELPTENPPIAASGPTRPKSTEGSKWSGC</sequence>
<proteinExistence type="predicted"/>
<dbReference type="PANTHER" id="PTHR24421">
    <property type="entry name" value="NITRATE/NITRITE SENSOR PROTEIN NARX-RELATED"/>
    <property type="match status" value="1"/>
</dbReference>
<dbReference type="InterPro" id="IPR005467">
    <property type="entry name" value="His_kinase_dom"/>
</dbReference>
<feature type="domain" description="Histidine kinase" evidence="10">
    <location>
        <begin position="349"/>
        <end position="448"/>
    </location>
</feature>
<evidence type="ECO:0000256" key="4">
    <source>
        <dbReference type="ARBA" id="ARBA00022679"/>
    </source>
</evidence>
<evidence type="ECO:0000313" key="11">
    <source>
        <dbReference type="EMBL" id="MEU8135300.1"/>
    </source>
</evidence>
<keyword evidence="7" id="KW-0067">ATP-binding</keyword>
<dbReference type="SUPFAM" id="SSF55874">
    <property type="entry name" value="ATPase domain of HSP90 chaperone/DNA topoisomerase II/histidine kinase"/>
    <property type="match status" value="1"/>
</dbReference>
<dbReference type="Gene3D" id="3.30.565.10">
    <property type="entry name" value="Histidine kinase-like ATPase, C-terminal domain"/>
    <property type="match status" value="1"/>
</dbReference>
<evidence type="ECO:0000256" key="6">
    <source>
        <dbReference type="ARBA" id="ARBA00022777"/>
    </source>
</evidence>
<evidence type="ECO:0000256" key="5">
    <source>
        <dbReference type="ARBA" id="ARBA00022741"/>
    </source>
</evidence>